<dbReference type="Proteomes" id="UP000557842">
    <property type="component" value="Unassembled WGS sequence"/>
</dbReference>
<evidence type="ECO:0000259" key="4">
    <source>
        <dbReference type="PROSITE" id="PS51379"/>
    </source>
</evidence>
<proteinExistence type="predicted"/>
<dbReference type="SUPFAM" id="SSF54862">
    <property type="entry name" value="4Fe-4S ferredoxins"/>
    <property type="match status" value="1"/>
</dbReference>
<dbReference type="EMBL" id="AACCXK010000002">
    <property type="protein sequence ID" value="EAK0452336.1"/>
    <property type="molecule type" value="Genomic_DNA"/>
</dbReference>
<name>A0A5L4IZ71_CAMFE</name>
<dbReference type="GO" id="GO:0051536">
    <property type="term" value="F:iron-sulfur cluster binding"/>
    <property type="evidence" value="ECO:0007669"/>
    <property type="project" value="UniProtKB-KW"/>
</dbReference>
<dbReference type="EMBL" id="AACCXM010000001">
    <property type="protein sequence ID" value="EAK0467888.1"/>
    <property type="molecule type" value="Genomic_DNA"/>
</dbReference>
<evidence type="ECO:0000256" key="2">
    <source>
        <dbReference type="ARBA" id="ARBA00023004"/>
    </source>
</evidence>
<sequence length="156" mass="17156">MPDLSKRTIFSKILGQKRSNVIPPPYFGGKFDCNECDGKCTFVCERELLNLENGVVKFDASNIGCNFCEKCAIECPNEVLNLENGAFINANTVIDVNLCISWNGVICSSCQDVCGFRAIDFFGMLRPVINDKCTNCGECISSCFKSAISMNSKDCL</sequence>
<accession>A0A5L4IZ71</accession>
<feature type="domain" description="4Fe-4S ferredoxin-type" evidence="4">
    <location>
        <begin position="54"/>
        <end position="85"/>
    </location>
</feature>
<comment type="caution">
    <text evidence="8">The sequence shown here is derived from an EMBL/GenBank/DDBJ whole genome shotgun (WGS) entry which is preliminary data.</text>
</comment>
<dbReference type="AlphaFoldDB" id="A0A5L4IZ71"/>
<dbReference type="OMA" id="FSGEFDC"/>
<dbReference type="InterPro" id="IPR017900">
    <property type="entry name" value="4Fe4S_Fe_S_CS"/>
</dbReference>
<dbReference type="EMBL" id="AABQDW010000001">
    <property type="protein sequence ID" value="EAI5407101.1"/>
    <property type="molecule type" value="Genomic_DNA"/>
</dbReference>
<dbReference type="PROSITE" id="PS00198">
    <property type="entry name" value="4FE4S_FER_1"/>
    <property type="match status" value="1"/>
</dbReference>
<evidence type="ECO:0000313" key="10">
    <source>
        <dbReference type="Proteomes" id="UP000557842"/>
    </source>
</evidence>
<organism evidence="8">
    <name type="scientific">Campylobacter fetus</name>
    <dbReference type="NCBI Taxonomy" id="196"/>
    <lineage>
        <taxon>Bacteria</taxon>
        <taxon>Pseudomonadati</taxon>
        <taxon>Campylobacterota</taxon>
        <taxon>Epsilonproteobacteria</taxon>
        <taxon>Campylobacterales</taxon>
        <taxon>Campylobacteraceae</taxon>
        <taxon>Campylobacter</taxon>
    </lineage>
</organism>
<dbReference type="RefSeq" id="WP_002849810.1">
    <property type="nucleotide sequence ID" value="NZ_AABUZP020000005.1"/>
</dbReference>
<evidence type="ECO:0000256" key="1">
    <source>
        <dbReference type="ARBA" id="ARBA00022723"/>
    </source>
</evidence>
<dbReference type="PROSITE" id="PS51379">
    <property type="entry name" value="4FE4S_FER_2"/>
    <property type="match status" value="2"/>
</dbReference>
<dbReference type="EMBL" id="AABTCC010000033">
    <property type="protein sequence ID" value="EAI8859864.1"/>
    <property type="molecule type" value="Genomic_DNA"/>
</dbReference>
<dbReference type="GO" id="GO:0046872">
    <property type="term" value="F:metal ion binding"/>
    <property type="evidence" value="ECO:0007669"/>
    <property type="project" value="UniProtKB-KW"/>
</dbReference>
<evidence type="ECO:0000313" key="6">
    <source>
        <dbReference type="EMBL" id="EAI8859864.1"/>
    </source>
</evidence>
<evidence type="ECO:0000313" key="8">
    <source>
        <dbReference type="EMBL" id="EAK0467888.1"/>
    </source>
</evidence>
<keyword evidence="9" id="KW-1185">Reference proteome</keyword>
<keyword evidence="3" id="KW-0411">Iron-sulfur</keyword>
<keyword evidence="2" id="KW-0408">Iron</keyword>
<evidence type="ECO:0000313" key="9">
    <source>
        <dbReference type="Proteomes" id="UP000535509"/>
    </source>
</evidence>
<keyword evidence="1" id="KW-0479">Metal-binding</keyword>
<gene>
    <name evidence="7" type="ORF">AAH17_01485</name>
    <name evidence="8" type="ORF">AAH24_00670</name>
    <name evidence="5" type="ORF">BVH53_00025</name>
    <name evidence="6" type="ORF">CX802_08500</name>
</gene>
<dbReference type="Pfam" id="PF00037">
    <property type="entry name" value="Fer4"/>
    <property type="match status" value="1"/>
</dbReference>
<dbReference type="InterPro" id="IPR017896">
    <property type="entry name" value="4Fe4S_Fe-S-bd"/>
</dbReference>
<evidence type="ECO:0000313" key="5">
    <source>
        <dbReference type="EMBL" id="EAI5407101.1"/>
    </source>
</evidence>
<reference evidence="8 10" key="1">
    <citation type="submission" date="2018-05" db="EMBL/GenBank/DDBJ databases">
        <authorList>
            <consortium name="PulseNet: The National Subtyping Network for Foodborne Disease Surveillance"/>
            <person name="Tarr C.L."/>
            <person name="Trees E."/>
            <person name="Katz L.S."/>
            <person name="Carleton-Romer H.A."/>
            <person name="Stroika S."/>
            <person name="Kucerova Z."/>
            <person name="Roache K.F."/>
            <person name="Sabol A.L."/>
            <person name="Besser J."/>
            <person name="Gerner-Smidt P."/>
        </authorList>
    </citation>
    <scope>NUCLEOTIDE SEQUENCE</scope>
    <source>
        <strain evidence="7">2014D-0197</strain>
        <strain evidence="5 10">2016D-0221</strain>
        <strain evidence="8">D4313</strain>
        <strain evidence="6 9">PNUSAC001503</strain>
    </source>
</reference>
<protein>
    <submittedName>
        <fullName evidence="8">4Fe-4S ferredoxin</fullName>
    </submittedName>
</protein>
<dbReference type="GeneID" id="61064982"/>
<evidence type="ECO:0000313" key="7">
    <source>
        <dbReference type="EMBL" id="EAK0452336.1"/>
    </source>
</evidence>
<feature type="domain" description="4Fe-4S ferredoxin-type" evidence="4">
    <location>
        <begin position="125"/>
        <end position="153"/>
    </location>
</feature>
<evidence type="ECO:0000256" key="3">
    <source>
        <dbReference type="ARBA" id="ARBA00023014"/>
    </source>
</evidence>
<dbReference type="Proteomes" id="UP000535509">
    <property type="component" value="Unassembled WGS sequence"/>
</dbReference>
<dbReference type="Gene3D" id="3.30.70.20">
    <property type="match status" value="2"/>
</dbReference>